<dbReference type="VEuPathDB" id="FungiDB:PV09_04500"/>
<reference evidence="3 4" key="1">
    <citation type="submission" date="2015-01" db="EMBL/GenBank/DDBJ databases">
        <title>The Genome Sequence of Ochroconis gallopava CBS43764.</title>
        <authorList>
            <consortium name="The Broad Institute Genomics Platform"/>
            <person name="Cuomo C."/>
            <person name="de Hoog S."/>
            <person name="Gorbushina A."/>
            <person name="Stielow B."/>
            <person name="Teixiera M."/>
            <person name="Abouelleil A."/>
            <person name="Chapman S.B."/>
            <person name="Priest M."/>
            <person name="Young S.K."/>
            <person name="Wortman J."/>
            <person name="Nusbaum C."/>
            <person name="Birren B."/>
        </authorList>
    </citation>
    <scope>NUCLEOTIDE SEQUENCE [LARGE SCALE GENOMIC DNA]</scope>
    <source>
        <strain evidence="3 4">CBS 43764</strain>
    </source>
</reference>
<protein>
    <submittedName>
        <fullName evidence="3">Uncharacterized protein</fullName>
    </submittedName>
</protein>
<feature type="compositionally biased region" description="Low complexity" evidence="1">
    <location>
        <begin position="65"/>
        <end position="92"/>
    </location>
</feature>
<keyword evidence="4" id="KW-1185">Reference proteome</keyword>
<feature type="signal peptide" evidence="2">
    <location>
        <begin position="1"/>
        <end position="24"/>
    </location>
</feature>
<accession>A0A0D1XNP0</accession>
<gene>
    <name evidence="3" type="ORF">PV09_04500</name>
</gene>
<feature type="chain" id="PRO_5002236617" evidence="2">
    <location>
        <begin position="25"/>
        <end position="160"/>
    </location>
</feature>
<evidence type="ECO:0000256" key="2">
    <source>
        <dbReference type="SAM" id="SignalP"/>
    </source>
</evidence>
<feature type="region of interest" description="Disordered" evidence="1">
    <location>
        <begin position="61"/>
        <end position="92"/>
    </location>
</feature>
<evidence type="ECO:0000256" key="1">
    <source>
        <dbReference type="SAM" id="MobiDB-lite"/>
    </source>
</evidence>
<dbReference type="EMBL" id="KN847541">
    <property type="protein sequence ID" value="KIW04191.1"/>
    <property type="molecule type" value="Genomic_DNA"/>
</dbReference>
<name>A0A0D1XNP0_9PEZI</name>
<keyword evidence="2" id="KW-0732">Signal</keyword>
<dbReference type="AlphaFoldDB" id="A0A0D1XNP0"/>
<evidence type="ECO:0000313" key="3">
    <source>
        <dbReference type="EMBL" id="KIW04191.1"/>
    </source>
</evidence>
<dbReference type="HOGENOM" id="CLU_1653502_0_0_1"/>
<evidence type="ECO:0000313" key="4">
    <source>
        <dbReference type="Proteomes" id="UP000053259"/>
    </source>
</evidence>
<organism evidence="3 4">
    <name type="scientific">Verruconis gallopava</name>
    <dbReference type="NCBI Taxonomy" id="253628"/>
    <lineage>
        <taxon>Eukaryota</taxon>
        <taxon>Fungi</taxon>
        <taxon>Dikarya</taxon>
        <taxon>Ascomycota</taxon>
        <taxon>Pezizomycotina</taxon>
        <taxon>Dothideomycetes</taxon>
        <taxon>Pleosporomycetidae</taxon>
        <taxon>Venturiales</taxon>
        <taxon>Sympoventuriaceae</taxon>
        <taxon>Verruconis</taxon>
    </lineage>
</organism>
<dbReference type="InParanoid" id="A0A0D1XNP0"/>
<dbReference type="GeneID" id="27312473"/>
<dbReference type="RefSeq" id="XP_016214060.1">
    <property type="nucleotide sequence ID" value="XM_016357858.1"/>
</dbReference>
<sequence>MRARATSVLFAVVSFALAVAHVSAEPLVARQAAATTNESTIIFTIQTDTVLESTTSQTAAPFGNSTFTTSSSSSTPRSTPTSTSSSQLTSNGESTATSIALTTYTIPQSGGGVITSTAFAAPSTSTKLPSVQPGAGNQVAANLNELGLLGAVAVVAMNMI</sequence>
<dbReference type="Proteomes" id="UP000053259">
    <property type="component" value="Unassembled WGS sequence"/>
</dbReference>
<proteinExistence type="predicted"/>